<reference evidence="1" key="1">
    <citation type="submission" date="2021-01" db="EMBL/GenBank/DDBJ databases">
        <title>Complete genome sequence of Clostridiales bacterium R-7.</title>
        <authorList>
            <person name="Mahoney-Kurpe S.C."/>
            <person name="Palevich N."/>
            <person name="Koike S."/>
            <person name="Moon C.D."/>
            <person name="Attwood G.T."/>
        </authorList>
    </citation>
    <scope>NUCLEOTIDE SEQUENCE</scope>
    <source>
        <strain evidence="1">R-7</strain>
    </source>
</reference>
<dbReference type="Proteomes" id="UP000682782">
    <property type="component" value="Chromosome"/>
</dbReference>
<organism evidence="1 2">
    <name type="scientific">Aristaeella hokkaidonensis</name>
    <dbReference type="NCBI Taxonomy" id="3046382"/>
    <lineage>
        <taxon>Bacteria</taxon>
        <taxon>Bacillati</taxon>
        <taxon>Bacillota</taxon>
        <taxon>Clostridia</taxon>
        <taxon>Eubacteriales</taxon>
        <taxon>Aristaeellaceae</taxon>
        <taxon>Aristaeella</taxon>
    </lineage>
</organism>
<name>A0AC61MYR0_9FIRM</name>
<accession>A0AC61MYR0</accession>
<gene>
    <name evidence="1" type="ORF">JYE49_05975</name>
</gene>
<evidence type="ECO:0000313" key="2">
    <source>
        <dbReference type="Proteomes" id="UP000682782"/>
    </source>
</evidence>
<sequence length="323" mass="34454">MSKDGTPVVIGFDTSNYRTSVAAVTLDGEILVNHRELLPVSNGERGLRQSDAVFAHIRQLRDSEPALREAMKGRTIAAVAASTKPRDGEDSYMPVFQVGFTVGSMLAASLDVPFFETTHQRGHLAAALNGTALENEDRLLAVHLSGGTTDLLVMDTEHVTQIGGSADLHAGQLVDRAGVAMGLPFPSGEELEKLAVQGKSEGLLGCSLANGDVTCHLSGAETKVQQWIATGKMPREDIAREIYDLLARTLVRMLKAGSEKTGLKKALVTGGVAASALLREMMEDRRRKTRGVPEIIFGRPEMSGDNAVGVALIGAAKYKIHNS</sequence>
<dbReference type="EMBL" id="CP068393">
    <property type="protein sequence ID" value="QUC68241.1"/>
    <property type="molecule type" value="Genomic_DNA"/>
</dbReference>
<keyword evidence="2" id="KW-1185">Reference proteome</keyword>
<evidence type="ECO:0000313" key="1">
    <source>
        <dbReference type="EMBL" id="QUC68241.1"/>
    </source>
</evidence>
<proteinExistence type="predicted"/>
<protein>
    <submittedName>
        <fullName evidence="1">O-sialoglycoprotein endopeptidase</fullName>
    </submittedName>
</protein>